<proteinExistence type="predicted"/>
<dbReference type="EMBL" id="OC860242">
    <property type="protein sequence ID" value="CAD7628401.1"/>
    <property type="molecule type" value="Genomic_DNA"/>
</dbReference>
<name>A0A7R9KUD3_9ACAR</name>
<accession>A0A7R9KUD3</accession>
<dbReference type="EMBL" id="CAJPIZ010005667">
    <property type="protein sequence ID" value="CAG2108831.1"/>
    <property type="molecule type" value="Genomic_DNA"/>
</dbReference>
<dbReference type="Proteomes" id="UP000759131">
    <property type="component" value="Unassembled WGS sequence"/>
</dbReference>
<protein>
    <submittedName>
        <fullName evidence="1">Uncharacterized protein</fullName>
    </submittedName>
</protein>
<sequence length="302" mass="33805">MPRIPEDFITLNGDQNVWSVLTFNEPLTVDRKLVASGSLSGQNLHKLATESLLRDKPQVLSHPIKFETIVFRGDVLVAHHVDNVDLSALALRVYGFTSRTFVLNGEEFVVHMSPYSYNFSAYISKSDQMVAPIGSSISYIEVFSLSPTIVFLISYQTTTGKLLVHSLETDSHNKYKFSQVTESNVGTGTSKVVAFMRQNQVYVVVAKQYGLNCMTDNTGTLILILRNYRTLELIQTIPVLNVGDVVHFENYGFLINLIWKQTGESGFTQSWTLTAKSARAVTPSYKCHESMIFKAETRGNVN</sequence>
<evidence type="ECO:0000313" key="1">
    <source>
        <dbReference type="EMBL" id="CAD7628401.1"/>
    </source>
</evidence>
<gene>
    <name evidence="1" type="ORF">OSB1V03_LOCUS8823</name>
</gene>
<organism evidence="1">
    <name type="scientific">Medioppia subpectinata</name>
    <dbReference type="NCBI Taxonomy" id="1979941"/>
    <lineage>
        <taxon>Eukaryota</taxon>
        <taxon>Metazoa</taxon>
        <taxon>Ecdysozoa</taxon>
        <taxon>Arthropoda</taxon>
        <taxon>Chelicerata</taxon>
        <taxon>Arachnida</taxon>
        <taxon>Acari</taxon>
        <taxon>Acariformes</taxon>
        <taxon>Sarcoptiformes</taxon>
        <taxon>Oribatida</taxon>
        <taxon>Brachypylina</taxon>
        <taxon>Oppioidea</taxon>
        <taxon>Oppiidae</taxon>
        <taxon>Medioppia</taxon>
    </lineage>
</organism>
<keyword evidence="2" id="KW-1185">Reference proteome</keyword>
<evidence type="ECO:0000313" key="2">
    <source>
        <dbReference type="Proteomes" id="UP000759131"/>
    </source>
</evidence>
<dbReference type="AlphaFoldDB" id="A0A7R9KUD3"/>
<reference evidence="1" key="1">
    <citation type="submission" date="2020-11" db="EMBL/GenBank/DDBJ databases">
        <authorList>
            <person name="Tran Van P."/>
        </authorList>
    </citation>
    <scope>NUCLEOTIDE SEQUENCE</scope>
</reference>